<dbReference type="RefSeq" id="XP_068350151.1">
    <property type="nucleotide sequence ID" value="XM_068511076.1"/>
</dbReference>
<dbReference type="EC" id="2.7.11.1" evidence="3"/>
<dbReference type="GO" id="GO:0005524">
    <property type="term" value="F:ATP binding"/>
    <property type="evidence" value="ECO:0007669"/>
    <property type="project" value="UniProtKB-UniRule"/>
</dbReference>
<keyword evidence="5" id="KW-0808">Transferase</keyword>
<dbReference type="OrthoDB" id="248923at2759"/>
<protein>
    <recommendedName>
        <fullName evidence="3">non-specific serine/threonine protein kinase</fullName>
        <ecNumber evidence="3">2.7.11.1</ecNumber>
    </recommendedName>
</protein>
<proteinExistence type="inferred from homology"/>
<evidence type="ECO:0000313" key="16">
    <source>
        <dbReference type="EMBL" id="OHS97014.1"/>
    </source>
</evidence>
<dbReference type="GeneID" id="94845780"/>
<evidence type="ECO:0000256" key="5">
    <source>
        <dbReference type="ARBA" id="ARBA00022679"/>
    </source>
</evidence>
<evidence type="ECO:0000256" key="3">
    <source>
        <dbReference type="ARBA" id="ARBA00012513"/>
    </source>
</evidence>
<dbReference type="PROSITE" id="PS50011">
    <property type="entry name" value="PROTEIN_KINASE_DOM"/>
    <property type="match status" value="1"/>
</dbReference>
<dbReference type="InterPro" id="IPR011009">
    <property type="entry name" value="Kinase-like_dom_sf"/>
</dbReference>
<evidence type="ECO:0000256" key="4">
    <source>
        <dbReference type="ARBA" id="ARBA00022527"/>
    </source>
</evidence>
<dbReference type="FunFam" id="3.30.200.20:FF:000097">
    <property type="entry name" value="Probable serine/threonine-protein kinase nek1"/>
    <property type="match status" value="1"/>
</dbReference>
<keyword evidence="10" id="KW-0460">Magnesium</keyword>
<reference evidence="16" key="1">
    <citation type="submission" date="2016-10" db="EMBL/GenBank/DDBJ databases">
        <authorList>
            <person name="Benchimol M."/>
            <person name="Almeida L.G."/>
            <person name="Vasconcelos A.T."/>
            <person name="Perreira-Neves A."/>
            <person name="Rosa I.A."/>
            <person name="Tasca T."/>
            <person name="Bogo M.R."/>
            <person name="de Souza W."/>
        </authorList>
    </citation>
    <scope>NUCLEOTIDE SEQUENCE [LARGE SCALE GENOMIC DNA]</scope>
    <source>
        <strain evidence="16">K</strain>
    </source>
</reference>
<evidence type="ECO:0000313" key="17">
    <source>
        <dbReference type="Proteomes" id="UP000179807"/>
    </source>
</evidence>
<comment type="catalytic activity">
    <reaction evidence="12">
        <text>L-seryl-[protein] + ATP = O-phospho-L-seryl-[protein] + ADP + H(+)</text>
        <dbReference type="Rhea" id="RHEA:17989"/>
        <dbReference type="Rhea" id="RHEA-COMP:9863"/>
        <dbReference type="Rhea" id="RHEA-COMP:11604"/>
        <dbReference type="ChEBI" id="CHEBI:15378"/>
        <dbReference type="ChEBI" id="CHEBI:29999"/>
        <dbReference type="ChEBI" id="CHEBI:30616"/>
        <dbReference type="ChEBI" id="CHEBI:83421"/>
        <dbReference type="ChEBI" id="CHEBI:456216"/>
        <dbReference type="EC" id="2.7.11.1"/>
    </reaction>
</comment>
<dbReference type="Proteomes" id="UP000179807">
    <property type="component" value="Unassembled WGS sequence"/>
</dbReference>
<evidence type="ECO:0000259" key="15">
    <source>
        <dbReference type="PROSITE" id="PS50011"/>
    </source>
</evidence>
<organism evidence="16 17">
    <name type="scientific">Tritrichomonas foetus</name>
    <dbReference type="NCBI Taxonomy" id="1144522"/>
    <lineage>
        <taxon>Eukaryota</taxon>
        <taxon>Metamonada</taxon>
        <taxon>Parabasalia</taxon>
        <taxon>Tritrichomonadida</taxon>
        <taxon>Tritrichomonadidae</taxon>
        <taxon>Tritrichomonas</taxon>
    </lineage>
</organism>
<comment type="catalytic activity">
    <reaction evidence="11">
        <text>L-threonyl-[protein] + ATP = O-phospho-L-threonyl-[protein] + ADP + H(+)</text>
        <dbReference type="Rhea" id="RHEA:46608"/>
        <dbReference type="Rhea" id="RHEA-COMP:11060"/>
        <dbReference type="Rhea" id="RHEA-COMP:11605"/>
        <dbReference type="ChEBI" id="CHEBI:15378"/>
        <dbReference type="ChEBI" id="CHEBI:30013"/>
        <dbReference type="ChEBI" id="CHEBI:30616"/>
        <dbReference type="ChEBI" id="CHEBI:61977"/>
        <dbReference type="ChEBI" id="CHEBI:456216"/>
        <dbReference type="EC" id="2.7.11.1"/>
    </reaction>
</comment>
<feature type="binding site" evidence="13">
    <location>
        <position position="33"/>
    </location>
    <ligand>
        <name>ATP</name>
        <dbReference type="ChEBI" id="CHEBI:30616"/>
    </ligand>
</feature>
<dbReference type="InterPro" id="IPR000719">
    <property type="entry name" value="Prot_kinase_dom"/>
</dbReference>
<comment type="caution">
    <text evidence="16">The sequence shown here is derived from an EMBL/GenBank/DDBJ whole genome shotgun (WGS) entry which is preliminary data.</text>
</comment>
<dbReference type="AlphaFoldDB" id="A0A1J4JCV6"/>
<dbReference type="VEuPathDB" id="TrichDB:TRFO_36846"/>
<evidence type="ECO:0000256" key="7">
    <source>
        <dbReference type="ARBA" id="ARBA00022741"/>
    </source>
</evidence>
<dbReference type="PANTHER" id="PTHR44899:SF3">
    <property type="entry name" value="SERINE_THREONINE-PROTEIN KINASE NEK1"/>
    <property type="match status" value="1"/>
</dbReference>
<feature type="domain" description="Protein kinase" evidence="15">
    <location>
        <begin position="4"/>
        <end position="258"/>
    </location>
</feature>
<dbReference type="Pfam" id="PF00069">
    <property type="entry name" value="Pkinase"/>
    <property type="match status" value="1"/>
</dbReference>
<dbReference type="GO" id="GO:0046872">
    <property type="term" value="F:metal ion binding"/>
    <property type="evidence" value="ECO:0007669"/>
    <property type="project" value="UniProtKB-KW"/>
</dbReference>
<dbReference type="PROSITE" id="PS00108">
    <property type="entry name" value="PROTEIN_KINASE_ST"/>
    <property type="match status" value="1"/>
</dbReference>
<name>A0A1J4JCV6_9EUKA</name>
<dbReference type="InterPro" id="IPR051131">
    <property type="entry name" value="NEK_Ser/Thr_kinase_NIMA"/>
</dbReference>
<dbReference type="GO" id="GO:0004674">
    <property type="term" value="F:protein serine/threonine kinase activity"/>
    <property type="evidence" value="ECO:0007669"/>
    <property type="project" value="UniProtKB-KW"/>
</dbReference>
<accession>A0A1J4JCV6</accession>
<dbReference type="PANTHER" id="PTHR44899">
    <property type="entry name" value="CAMK FAMILY PROTEIN KINASE"/>
    <property type="match status" value="1"/>
</dbReference>
<dbReference type="SUPFAM" id="SSF56112">
    <property type="entry name" value="Protein kinase-like (PK-like)"/>
    <property type="match status" value="1"/>
</dbReference>
<keyword evidence="4 14" id="KW-0723">Serine/threonine-protein kinase</keyword>
<evidence type="ECO:0000256" key="10">
    <source>
        <dbReference type="ARBA" id="ARBA00022842"/>
    </source>
</evidence>
<dbReference type="CDD" id="cd08215">
    <property type="entry name" value="STKc_Nek"/>
    <property type="match status" value="1"/>
</dbReference>
<dbReference type="EMBL" id="MLAK01001143">
    <property type="protein sequence ID" value="OHS97014.1"/>
    <property type="molecule type" value="Genomic_DNA"/>
</dbReference>
<comment type="similarity">
    <text evidence="2">Belongs to the protein kinase superfamily. NEK Ser/Thr protein kinase family. NIMA subfamily.</text>
</comment>
<keyword evidence="17" id="KW-1185">Reference proteome</keyword>
<evidence type="ECO:0000256" key="8">
    <source>
        <dbReference type="ARBA" id="ARBA00022777"/>
    </source>
</evidence>
<evidence type="ECO:0000256" key="2">
    <source>
        <dbReference type="ARBA" id="ARBA00010886"/>
    </source>
</evidence>
<evidence type="ECO:0000256" key="11">
    <source>
        <dbReference type="ARBA" id="ARBA00047899"/>
    </source>
</evidence>
<keyword evidence="6" id="KW-0479">Metal-binding</keyword>
<evidence type="ECO:0000256" key="14">
    <source>
        <dbReference type="RuleBase" id="RU000304"/>
    </source>
</evidence>
<keyword evidence="9 13" id="KW-0067">ATP-binding</keyword>
<dbReference type="FunFam" id="1.10.510.10:FF:000172">
    <property type="entry name" value="serine/threonine-protein kinase Nek1 isoform X1"/>
    <property type="match status" value="1"/>
</dbReference>
<gene>
    <name evidence="16" type="ORF">TRFO_36846</name>
</gene>
<dbReference type="SMART" id="SM00220">
    <property type="entry name" value="S_TKc"/>
    <property type="match status" value="1"/>
</dbReference>
<evidence type="ECO:0000256" key="1">
    <source>
        <dbReference type="ARBA" id="ARBA00001946"/>
    </source>
</evidence>
<keyword evidence="7 13" id="KW-0547">Nucleotide-binding</keyword>
<keyword evidence="8 16" id="KW-0418">Kinase</keyword>
<evidence type="ECO:0000256" key="13">
    <source>
        <dbReference type="PROSITE-ProRule" id="PRU10141"/>
    </source>
</evidence>
<dbReference type="Gene3D" id="1.10.510.10">
    <property type="entry name" value="Transferase(Phosphotransferase) domain 1"/>
    <property type="match status" value="1"/>
</dbReference>
<dbReference type="PROSITE" id="PS00107">
    <property type="entry name" value="PROTEIN_KINASE_ATP"/>
    <property type="match status" value="1"/>
</dbReference>
<evidence type="ECO:0000256" key="12">
    <source>
        <dbReference type="ARBA" id="ARBA00048679"/>
    </source>
</evidence>
<evidence type="ECO:0000256" key="6">
    <source>
        <dbReference type="ARBA" id="ARBA00022723"/>
    </source>
</evidence>
<evidence type="ECO:0000256" key="9">
    <source>
        <dbReference type="ARBA" id="ARBA00022840"/>
    </source>
</evidence>
<comment type="cofactor">
    <cofactor evidence="1">
        <name>Mg(2+)</name>
        <dbReference type="ChEBI" id="CHEBI:18420"/>
    </cofactor>
</comment>
<dbReference type="Gene3D" id="3.30.200.20">
    <property type="entry name" value="Phosphorylase Kinase, domain 1"/>
    <property type="match status" value="1"/>
</dbReference>
<dbReference type="InterPro" id="IPR008271">
    <property type="entry name" value="Ser/Thr_kinase_AS"/>
</dbReference>
<sequence>MESFRVIKKIGQGGYGRAFLVESLEDKQLRVVKQVNLAKLNSKGMKNAIQEIKMMSEMKHFNIIRYRSHVIQKDILSILMDYADGGDVETLIKERNGRAWNEDIIIDYFVQMCLAIKYLHDRKIVHRDIKPSNFFICKNGIIKLGDFGLSHILPDTEAMLATQIGSPYYLSPEVCQGHPYNQKTDIWALGCILYEMCTLQRAFSGKSMKDVMDNIIKSKTPRIQKYYDLELQILAKQLLSKNPEKRPSINEVLSLPFIKYKTVALLGQTQAKIEFSHTIFHGIPPGVTPDEYPKEILFVDDYNDLKNEILTIIDQKDSHEKSSVNDCENNSEKYDGNPKFINKSPIISKNNLTDKGVGTNDQIIDEVNQKKDEYEFVEFMGFPMRLGNIKKSDSPQKKADYLREFIERLVGCDRFREMYSDLTKKKFCTLLMKYSMKKDSCIIKLIQKLILYEKQFGKKQNK</sequence>
<dbReference type="InterPro" id="IPR017441">
    <property type="entry name" value="Protein_kinase_ATP_BS"/>
</dbReference>